<gene>
    <name evidence="2" type="ORF">FHR21_003794</name>
</gene>
<dbReference type="EMBL" id="JACIJH010000018">
    <property type="protein sequence ID" value="MBB5708409.1"/>
    <property type="molecule type" value="Genomic_DNA"/>
</dbReference>
<keyword evidence="3" id="KW-1185">Reference proteome</keyword>
<name>A0A7W9B9L0_9SPHN</name>
<sequence>MNDEATITRQELYDLVWQKPMTRLAEEFGITDQQLASLCKREAIPRPLRGHWNKLAFSKQVGARPPLPSGNRGVDAIVFRISDLLAPPATPKSQVDRHKAKIPPVRISERLFHPHPVIAERIACRKADIRAGREYYDCGTRAWEKITPFNDADRRLFCVLNAICQNLEAHGVAVSRNERGELTARSGCDAIVFQLRYRMKRIKTSRMPDSWDIRPKGDDVVRRDLEATGNLIFEMTSWMPSGFRRKWCEGSTYRMEQFASDIVATMILALPALAAEREAREERSRRSEMRMKQQSEREAQRRLDKNRFRQLAEHAAAWRETSLLRRFVAAMREADLDMGMVIEGKTIARWLNWAEVAIDRHDPLLHPKSVIESIAAVDRWTYPD</sequence>
<evidence type="ECO:0000256" key="1">
    <source>
        <dbReference type="SAM" id="MobiDB-lite"/>
    </source>
</evidence>
<organism evidence="2 3">
    <name type="scientific">Sphingopyxis panaciterrulae</name>
    <dbReference type="NCBI Taxonomy" id="462372"/>
    <lineage>
        <taxon>Bacteria</taxon>
        <taxon>Pseudomonadati</taxon>
        <taxon>Pseudomonadota</taxon>
        <taxon>Alphaproteobacteria</taxon>
        <taxon>Sphingomonadales</taxon>
        <taxon>Sphingomonadaceae</taxon>
        <taxon>Sphingopyxis</taxon>
    </lineage>
</organism>
<evidence type="ECO:0000313" key="3">
    <source>
        <dbReference type="Proteomes" id="UP000537161"/>
    </source>
</evidence>
<evidence type="ECO:0000313" key="2">
    <source>
        <dbReference type="EMBL" id="MBB5708409.1"/>
    </source>
</evidence>
<protein>
    <submittedName>
        <fullName evidence="2">Uncharacterized protein</fullName>
    </submittedName>
</protein>
<reference evidence="2 3" key="1">
    <citation type="submission" date="2020-08" db="EMBL/GenBank/DDBJ databases">
        <title>Genomic Encyclopedia of Type Strains, Phase IV (KMG-IV): sequencing the most valuable type-strain genomes for metagenomic binning, comparative biology and taxonomic classification.</title>
        <authorList>
            <person name="Goeker M."/>
        </authorList>
    </citation>
    <scope>NUCLEOTIDE SEQUENCE [LARGE SCALE GENOMIC DNA]</scope>
    <source>
        <strain evidence="2 3">DSM 27163</strain>
    </source>
</reference>
<dbReference type="Proteomes" id="UP000537161">
    <property type="component" value="Unassembled WGS sequence"/>
</dbReference>
<proteinExistence type="predicted"/>
<dbReference type="RefSeq" id="WP_184101123.1">
    <property type="nucleotide sequence ID" value="NZ_JACIJH010000018.1"/>
</dbReference>
<accession>A0A7W9B9L0</accession>
<feature type="region of interest" description="Disordered" evidence="1">
    <location>
        <begin position="281"/>
        <end position="302"/>
    </location>
</feature>
<dbReference type="AlphaFoldDB" id="A0A7W9B9L0"/>
<comment type="caution">
    <text evidence="2">The sequence shown here is derived from an EMBL/GenBank/DDBJ whole genome shotgun (WGS) entry which is preliminary data.</text>
</comment>